<dbReference type="SUPFAM" id="SSF56925">
    <property type="entry name" value="OMPA-like"/>
    <property type="match status" value="1"/>
</dbReference>
<gene>
    <name evidence="3" type="ORF">Q5H93_07775</name>
</gene>
<dbReference type="Proteomes" id="UP001176429">
    <property type="component" value="Unassembled WGS sequence"/>
</dbReference>
<keyword evidence="2" id="KW-0812">Transmembrane</keyword>
<protein>
    <recommendedName>
        <fullName evidence="5">Outer membrane protein beta-barrel domain-containing protein</fullName>
    </recommendedName>
</protein>
<comment type="caution">
    <text evidence="3">The sequence shown here is derived from an EMBL/GenBank/DDBJ whole genome shotgun (WGS) entry which is preliminary data.</text>
</comment>
<evidence type="ECO:0000313" key="4">
    <source>
        <dbReference type="Proteomes" id="UP001176429"/>
    </source>
</evidence>
<evidence type="ECO:0000256" key="1">
    <source>
        <dbReference type="SAM" id="MobiDB-lite"/>
    </source>
</evidence>
<evidence type="ECO:0008006" key="5">
    <source>
        <dbReference type="Google" id="ProtNLM"/>
    </source>
</evidence>
<feature type="compositionally biased region" description="Polar residues" evidence="1">
    <location>
        <begin position="263"/>
        <end position="279"/>
    </location>
</feature>
<keyword evidence="4" id="KW-1185">Reference proteome</keyword>
<reference evidence="3" key="1">
    <citation type="submission" date="2023-07" db="EMBL/GenBank/DDBJ databases">
        <authorList>
            <person name="Kim M.K."/>
        </authorList>
    </citation>
    <scope>NUCLEOTIDE SEQUENCE</scope>
    <source>
        <strain evidence="3">ASUV-10-1</strain>
    </source>
</reference>
<sequence>MWSDKELDDAFRRLAPPEPEAEPFPLDAWLRLEQQLDKTAMEREFRRRLWRFFAAEMLVVAVGALLWLAWPVRQRAVAVGGGVAASPAARVAGANSPTTGARAAAPGWQQKPGVRSSGAVASGAIDDAGAAAVASAPASPSDNNSIEATNAGAGLARAATGGNTHSASSGAAGHAGHAATTAGTASDSAVSAGRSPGGLVAAGLAAAERQQAKAARIPGGREPSAAARPKMTAYTAARAKAPRTAGSRTGRASTTLHSKHFAANTSTTRATNGSHGKQKALTSSRFQSAASRPADATLTQLAAIAPAPGNAASVPTVADATGSLTAAATELAELQPRPVALQTDSATALPAPLAALPFTTAPLPEPFRQPRLYLGLLAAPDVSTVKMADYQAPTPNLGVLLEYRLTTRLRVNTGLLHSTKQYRARRQDYDWSYYPRGATGTFEWVDGRCTILDVPVNLRYDVLARPRYQVFGSAGLSSLFMQHENYAYDYEYYGRLYRWESSFTNENQHWFSVLNLSAGYEHNLSQHWRLQVEPYVKMPLGGVGAGKVRLMSGGVFFGVKYGL</sequence>
<name>A0ABT9B8M6_9BACT</name>
<feature type="region of interest" description="Disordered" evidence="1">
    <location>
        <begin position="92"/>
        <end position="120"/>
    </location>
</feature>
<dbReference type="InterPro" id="IPR011250">
    <property type="entry name" value="OMP/PagP_B-barrel"/>
</dbReference>
<keyword evidence="2" id="KW-0472">Membrane</keyword>
<feature type="transmembrane region" description="Helical" evidence="2">
    <location>
        <begin position="49"/>
        <end position="70"/>
    </location>
</feature>
<accession>A0ABT9B8M6</accession>
<dbReference type="RefSeq" id="WP_305005939.1">
    <property type="nucleotide sequence ID" value="NZ_JAUQSY010000004.1"/>
</dbReference>
<feature type="region of interest" description="Disordered" evidence="1">
    <location>
        <begin position="157"/>
        <end position="180"/>
    </location>
</feature>
<dbReference type="EMBL" id="JAUQSY010000004">
    <property type="protein sequence ID" value="MDO7874627.1"/>
    <property type="molecule type" value="Genomic_DNA"/>
</dbReference>
<organism evidence="3 4">
    <name type="scientific">Hymenobacter aranciens</name>
    <dbReference type="NCBI Taxonomy" id="3063996"/>
    <lineage>
        <taxon>Bacteria</taxon>
        <taxon>Pseudomonadati</taxon>
        <taxon>Bacteroidota</taxon>
        <taxon>Cytophagia</taxon>
        <taxon>Cytophagales</taxon>
        <taxon>Hymenobacteraceae</taxon>
        <taxon>Hymenobacter</taxon>
    </lineage>
</organism>
<evidence type="ECO:0000256" key="2">
    <source>
        <dbReference type="SAM" id="Phobius"/>
    </source>
</evidence>
<keyword evidence="2" id="KW-1133">Transmembrane helix</keyword>
<feature type="region of interest" description="Disordered" evidence="1">
    <location>
        <begin position="260"/>
        <end position="279"/>
    </location>
</feature>
<evidence type="ECO:0000313" key="3">
    <source>
        <dbReference type="EMBL" id="MDO7874627.1"/>
    </source>
</evidence>
<proteinExistence type="predicted"/>